<evidence type="ECO:0000313" key="3">
    <source>
        <dbReference type="EMBL" id="GAA4799618.1"/>
    </source>
</evidence>
<reference evidence="4" key="1">
    <citation type="journal article" date="2019" name="Int. J. Syst. Evol. Microbiol.">
        <title>The Global Catalogue of Microorganisms (GCM) 10K type strain sequencing project: providing services to taxonomists for standard genome sequencing and annotation.</title>
        <authorList>
            <consortium name="The Broad Institute Genomics Platform"/>
            <consortium name="The Broad Institute Genome Sequencing Center for Infectious Disease"/>
            <person name="Wu L."/>
            <person name="Ma J."/>
        </authorList>
    </citation>
    <scope>NUCLEOTIDE SEQUENCE [LARGE SCALE GENOMIC DNA]</scope>
    <source>
        <strain evidence="4">JCM 18325</strain>
    </source>
</reference>
<protein>
    <submittedName>
        <fullName evidence="3">GLPGLI family protein</fullName>
    </submittedName>
</protein>
<sequence length="275" mass="32011">MNFFLKTIGLLTVLIISNGLFAQDFQGIATYKSHRKVDLKMDDKNTNSEMQKQIQEQLKKQFQQEYTLEFNKNESIYKRVEKLDKPSIPNSSGITIKISQSSDIMYKNIQDHRYTNKTEISGKIFLVKDSLKNKKWQLLNETKYIGEYACFKAVFEEEYTTKTITSDGKFEDVTKEKTTTVWYTPQIPVSHGPEDYFGLPGLILEVNDGELTLICSKIVINPKETFEIKEPEKGKEVSQKEFNDIQERKNKEMMEQFQSRRGSREGETFMIRVGS</sequence>
<evidence type="ECO:0000256" key="2">
    <source>
        <dbReference type="SAM" id="SignalP"/>
    </source>
</evidence>
<feature type="region of interest" description="Disordered" evidence="1">
    <location>
        <begin position="256"/>
        <end position="275"/>
    </location>
</feature>
<accession>A0ABP9BV20</accession>
<organism evidence="3 4">
    <name type="scientific">Litoribaculum gwangyangense</name>
    <dbReference type="NCBI Taxonomy" id="1130722"/>
    <lineage>
        <taxon>Bacteria</taxon>
        <taxon>Pseudomonadati</taxon>
        <taxon>Bacteroidota</taxon>
        <taxon>Flavobacteriia</taxon>
        <taxon>Flavobacteriales</taxon>
        <taxon>Flavobacteriaceae</taxon>
        <taxon>Litoribaculum</taxon>
    </lineage>
</organism>
<feature type="chain" id="PRO_5045628530" evidence="2">
    <location>
        <begin position="23"/>
        <end position="275"/>
    </location>
</feature>
<feature type="signal peptide" evidence="2">
    <location>
        <begin position="1"/>
        <end position="22"/>
    </location>
</feature>
<evidence type="ECO:0000313" key="4">
    <source>
        <dbReference type="Proteomes" id="UP001501433"/>
    </source>
</evidence>
<dbReference type="NCBIfam" id="TIGR01200">
    <property type="entry name" value="GLPGLI"/>
    <property type="match status" value="1"/>
</dbReference>
<dbReference type="Pfam" id="PF09697">
    <property type="entry name" value="Porph_ging"/>
    <property type="match status" value="1"/>
</dbReference>
<comment type="caution">
    <text evidence="3">The sequence shown here is derived from an EMBL/GenBank/DDBJ whole genome shotgun (WGS) entry which is preliminary data.</text>
</comment>
<dbReference type="RefSeq" id="WP_345274999.1">
    <property type="nucleotide sequence ID" value="NZ_BAABJW010000001.1"/>
</dbReference>
<evidence type="ECO:0000256" key="1">
    <source>
        <dbReference type="SAM" id="MobiDB-lite"/>
    </source>
</evidence>
<keyword evidence="4" id="KW-1185">Reference proteome</keyword>
<gene>
    <name evidence="3" type="ORF">GCM10023330_01230</name>
</gene>
<dbReference type="EMBL" id="BAABJW010000001">
    <property type="protein sequence ID" value="GAA4799618.1"/>
    <property type="molecule type" value="Genomic_DNA"/>
</dbReference>
<proteinExistence type="predicted"/>
<keyword evidence="2" id="KW-0732">Signal</keyword>
<dbReference type="Proteomes" id="UP001501433">
    <property type="component" value="Unassembled WGS sequence"/>
</dbReference>
<name>A0ABP9BV20_9FLAO</name>
<dbReference type="InterPro" id="IPR005901">
    <property type="entry name" value="GLPGLI"/>
</dbReference>